<dbReference type="PRINTS" id="PR00412">
    <property type="entry name" value="EPOXHYDRLASE"/>
</dbReference>
<protein>
    <submittedName>
        <fullName evidence="2">Alpha/beta fold hydrolase</fullName>
    </submittedName>
</protein>
<dbReference type="InterPro" id="IPR000639">
    <property type="entry name" value="Epox_hydrolase-like"/>
</dbReference>
<name>A0A6G9YIJ3_9NOCA</name>
<dbReference type="GO" id="GO:0016787">
    <property type="term" value="F:hydrolase activity"/>
    <property type="evidence" value="ECO:0007669"/>
    <property type="project" value="UniProtKB-KW"/>
</dbReference>
<dbReference type="Gene3D" id="3.40.50.1820">
    <property type="entry name" value="alpha/beta hydrolase"/>
    <property type="match status" value="1"/>
</dbReference>
<dbReference type="PANTHER" id="PTHR43194">
    <property type="entry name" value="HYDROLASE ALPHA/BETA FOLD FAMILY"/>
    <property type="match status" value="1"/>
</dbReference>
<evidence type="ECO:0000259" key="1">
    <source>
        <dbReference type="Pfam" id="PF00561"/>
    </source>
</evidence>
<feature type="domain" description="AB hydrolase-1" evidence="1">
    <location>
        <begin position="50"/>
        <end position="279"/>
    </location>
</feature>
<gene>
    <name evidence="2" type="ORF">F5544_25005</name>
</gene>
<accession>A0A6G9YIJ3</accession>
<dbReference type="InterPro" id="IPR050228">
    <property type="entry name" value="Carboxylesterase_BioH"/>
</dbReference>
<dbReference type="KEGG" id="nah:F5544_25005"/>
<dbReference type="PANTHER" id="PTHR43194:SF2">
    <property type="entry name" value="PEROXISOMAL MEMBRANE PROTEIN LPX1"/>
    <property type="match status" value="1"/>
</dbReference>
<proteinExistence type="predicted"/>
<dbReference type="PRINTS" id="PR00111">
    <property type="entry name" value="ABHYDROLASE"/>
</dbReference>
<organism evidence="2 3">
    <name type="scientific">Nocardia arthritidis</name>
    <dbReference type="NCBI Taxonomy" id="228602"/>
    <lineage>
        <taxon>Bacteria</taxon>
        <taxon>Bacillati</taxon>
        <taxon>Actinomycetota</taxon>
        <taxon>Actinomycetes</taxon>
        <taxon>Mycobacteriales</taxon>
        <taxon>Nocardiaceae</taxon>
        <taxon>Nocardia</taxon>
    </lineage>
</organism>
<evidence type="ECO:0000313" key="3">
    <source>
        <dbReference type="Proteomes" id="UP000503540"/>
    </source>
</evidence>
<dbReference type="EMBL" id="CP046172">
    <property type="protein sequence ID" value="QIS12856.1"/>
    <property type="molecule type" value="Genomic_DNA"/>
</dbReference>
<sequence>MHRQFTIPAMVELATSLGVEVDDPTPPTEFHFSRADCRLHGFDWGGTGSPVILLHGGRLTAHTWDFVCLGLRRDARLVALDLRGHGESDWSDDYRIATMAADVAAAADHFGFDRVHLVGMSLGALVAAELAASRPDLVERLALIDVAPGVDFESTWLMRTFVLGLSPVQDLDTVVGAAMRINPSADRAVVTYRMSTLFFRAPDGDWVPKADPSTPDFPAILAAVEGLPAQLTDAPVLLVRGERSRVVTQTTAERLIARLPYGELVSIPNAEHNVQEDNPAALITALRDFLTR</sequence>
<dbReference type="SUPFAM" id="SSF53474">
    <property type="entry name" value="alpha/beta-Hydrolases"/>
    <property type="match status" value="1"/>
</dbReference>
<dbReference type="InterPro" id="IPR029058">
    <property type="entry name" value="AB_hydrolase_fold"/>
</dbReference>
<keyword evidence="2" id="KW-0378">Hydrolase</keyword>
<dbReference type="RefSeq" id="WP_167475476.1">
    <property type="nucleotide sequence ID" value="NZ_CP046172.1"/>
</dbReference>
<dbReference type="Pfam" id="PF00561">
    <property type="entry name" value="Abhydrolase_1"/>
    <property type="match status" value="1"/>
</dbReference>
<keyword evidence="3" id="KW-1185">Reference proteome</keyword>
<reference evidence="2 3" key="1">
    <citation type="journal article" date="2019" name="ACS Chem. Biol.">
        <title>Identification and Mobilization of a Cryptic Antibiotic Biosynthesis Gene Locus from a Human-Pathogenic Nocardia Isolate.</title>
        <authorList>
            <person name="Herisse M."/>
            <person name="Ishida K."/>
            <person name="Porter J.L."/>
            <person name="Howden B."/>
            <person name="Hertweck C."/>
            <person name="Stinear T.P."/>
            <person name="Pidot S.J."/>
        </authorList>
    </citation>
    <scope>NUCLEOTIDE SEQUENCE [LARGE SCALE GENOMIC DNA]</scope>
    <source>
        <strain evidence="2 3">AUSMDU00012717</strain>
    </source>
</reference>
<dbReference type="AlphaFoldDB" id="A0A6G9YIJ3"/>
<dbReference type="InterPro" id="IPR000073">
    <property type="entry name" value="AB_hydrolase_1"/>
</dbReference>
<dbReference type="Proteomes" id="UP000503540">
    <property type="component" value="Chromosome"/>
</dbReference>
<evidence type="ECO:0000313" key="2">
    <source>
        <dbReference type="EMBL" id="QIS12856.1"/>
    </source>
</evidence>